<keyword evidence="4" id="KW-0732">Signal</keyword>
<evidence type="ECO:0000313" key="11">
    <source>
        <dbReference type="Proteomes" id="UP000005631"/>
    </source>
</evidence>
<dbReference type="InterPro" id="IPR038352">
    <property type="entry name" value="Imelysin_sf"/>
</dbReference>
<organism evidence="10 11">
    <name type="scientific">Owenweeksia hongkongensis (strain DSM 17368 / CIP 108786 / JCM 12287 / NRRL B-23963 / UST20020801)</name>
    <dbReference type="NCBI Taxonomy" id="926562"/>
    <lineage>
        <taxon>Bacteria</taxon>
        <taxon>Pseudomonadati</taxon>
        <taxon>Bacteroidota</taxon>
        <taxon>Flavobacteriia</taxon>
        <taxon>Flavobacteriales</taxon>
        <taxon>Owenweeksiaceae</taxon>
        <taxon>Owenweeksia</taxon>
    </lineage>
</organism>
<evidence type="ECO:0000313" key="10">
    <source>
        <dbReference type="EMBL" id="AEV33591.1"/>
    </source>
</evidence>
<dbReference type="Proteomes" id="UP000005631">
    <property type="component" value="Chromosome"/>
</dbReference>
<protein>
    <submittedName>
        <fullName evidence="10">Cytochrome c peroxidase</fullName>
    </submittedName>
</protein>
<evidence type="ECO:0000256" key="7">
    <source>
        <dbReference type="PROSITE-ProRule" id="PRU00433"/>
    </source>
</evidence>
<dbReference type="Gene3D" id="1.20.1420.20">
    <property type="entry name" value="M75 peptidase, HXXE motif"/>
    <property type="match status" value="1"/>
</dbReference>
<keyword evidence="8" id="KW-0812">Transmembrane</keyword>
<dbReference type="InterPro" id="IPR009056">
    <property type="entry name" value="Cyt_c-like_dom"/>
</dbReference>
<evidence type="ECO:0000256" key="8">
    <source>
        <dbReference type="SAM" id="Phobius"/>
    </source>
</evidence>
<dbReference type="KEGG" id="oho:Oweho_2627"/>
<dbReference type="SUPFAM" id="SSF46626">
    <property type="entry name" value="Cytochrome c"/>
    <property type="match status" value="2"/>
</dbReference>
<dbReference type="EMBL" id="CP003156">
    <property type="protein sequence ID" value="AEV33591.1"/>
    <property type="molecule type" value="Genomic_DNA"/>
</dbReference>
<keyword evidence="6 7" id="KW-0408">Iron</keyword>
<dbReference type="STRING" id="926562.Oweho_2627"/>
<dbReference type="PROSITE" id="PS51007">
    <property type="entry name" value="CYTC"/>
    <property type="match status" value="2"/>
</dbReference>
<dbReference type="AlphaFoldDB" id="G8R8Y3"/>
<keyword evidence="10" id="KW-0575">Peroxidase</keyword>
<keyword evidence="2 7" id="KW-0349">Heme</keyword>
<dbReference type="Gene3D" id="1.10.760.10">
    <property type="entry name" value="Cytochrome c-like domain"/>
    <property type="match status" value="2"/>
</dbReference>
<reference evidence="10 11" key="1">
    <citation type="journal article" date="2012" name="Stand. Genomic Sci.">
        <title>Genome sequence of the orange-pigmented seawater bacterium Owenweeksia hongkongensis type strain (UST20020801(T)).</title>
        <authorList>
            <person name="Riedel T."/>
            <person name="Held B."/>
            <person name="Nolan M."/>
            <person name="Lucas S."/>
            <person name="Lapidus A."/>
            <person name="Tice H."/>
            <person name="Del Rio T.G."/>
            <person name="Cheng J.F."/>
            <person name="Han C."/>
            <person name="Tapia R."/>
            <person name="Goodwin L.A."/>
            <person name="Pitluck S."/>
            <person name="Liolios K."/>
            <person name="Mavromatis K."/>
            <person name="Pagani I."/>
            <person name="Ivanova N."/>
            <person name="Mikhailova N."/>
            <person name="Pati A."/>
            <person name="Chen A."/>
            <person name="Palaniappan K."/>
            <person name="Rohde M."/>
            <person name="Tindall B.J."/>
            <person name="Detter J.C."/>
            <person name="Goker M."/>
            <person name="Woyke T."/>
            <person name="Bristow J."/>
            <person name="Eisen J.A."/>
            <person name="Markowitz V."/>
            <person name="Hugenholtz P."/>
            <person name="Klenk H.P."/>
            <person name="Kyrpides N.C."/>
        </authorList>
    </citation>
    <scope>NUCLEOTIDE SEQUENCE</scope>
    <source>
        <strain evidence="11">DSM 17368 / JCM 12287 / NRRL B-23963</strain>
    </source>
</reference>
<comment type="subcellular location">
    <subcellularLocation>
        <location evidence="1">Cell envelope</location>
    </subcellularLocation>
</comment>
<gene>
    <name evidence="10" type="ordered locus">Oweho_2627</name>
</gene>
<evidence type="ECO:0000256" key="3">
    <source>
        <dbReference type="ARBA" id="ARBA00022723"/>
    </source>
</evidence>
<dbReference type="GO" id="GO:0030313">
    <property type="term" value="C:cell envelope"/>
    <property type="evidence" value="ECO:0007669"/>
    <property type="project" value="UniProtKB-SubCell"/>
</dbReference>
<dbReference type="GO" id="GO:0009055">
    <property type="term" value="F:electron transfer activity"/>
    <property type="evidence" value="ECO:0007669"/>
    <property type="project" value="InterPro"/>
</dbReference>
<proteinExistence type="predicted"/>
<dbReference type="GO" id="GO:0004130">
    <property type="term" value="F:cytochrome-c peroxidase activity"/>
    <property type="evidence" value="ECO:0007669"/>
    <property type="project" value="TreeGrafter"/>
</dbReference>
<keyword evidence="8" id="KW-1133">Transmembrane helix</keyword>
<evidence type="ECO:0000256" key="5">
    <source>
        <dbReference type="ARBA" id="ARBA00023002"/>
    </source>
</evidence>
<dbReference type="Pfam" id="PF03150">
    <property type="entry name" value="CCP_MauG"/>
    <property type="match status" value="1"/>
</dbReference>
<name>G8R8Y3_OWEHD</name>
<evidence type="ECO:0000256" key="1">
    <source>
        <dbReference type="ARBA" id="ARBA00004196"/>
    </source>
</evidence>
<dbReference type="PANTHER" id="PTHR30600">
    <property type="entry name" value="CYTOCHROME C PEROXIDASE-RELATED"/>
    <property type="match status" value="1"/>
</dbReference>
<dbReference type="HOGENOM" id="CLU_033048_0_0_10"/>
<evidence type="ECO:0000256" key="2">
    <source>
        <dbReference type="ARBA" id="ARBA00022617"/>
    </source>
</evidence>
<dbReference type="eggNOG" id="COG1858">
    <property type="taxonomic scope" value="Bacteria"/>
</dbReference>
<dbReference type="InterPro" id="IPR051395">
    <property type="entry name" value="Cytochrome_c_Peroxidase/MauG"/>
</dbReference>
<evidence type="ECO:0000256" key="4">
    <source>
        <dbReference type="ARBA" id="ARBA00022729"/>
    </source>
</evidence>
<keyword evidence="3 7" id="KW-0479">Metal-binding</keyword>
<feature type="domain" description="Cytochrome c" evidence="9">
    <location>
        <begin position="329"/>
        <end position="440"/>
    </location>
</feature>
<dbReference type="GO" id="GO:0046872">
    <property type="term" value="F:metal ion binding"/>
    <property type="evidence" value="ECO:0007669"/>
    <property type="project" value="UniProtKB-KW"/>
</dbReference>
<sequence length="642" mass="73320">MVAEFFAFYNYYFFLMNKKFLVLVIIAFVTIGMQFSFMVKNTTDDVRNLALTYATEMLKATEKLEITAQAFSDGEVDAESFRQVVFETRKVYKQNEFLLEYFYPITVKGQINGAPLPHLDPYFPRPVIHEPTGLQTIDEIAFSEEIDENKDELVKLSHDVNIHYRNLYRDFKNHPFLDREVFEAARFEIIRIFTMGVSGFDTPGSLNGIEESKSALEALRDCFEKYTQDLDKEDKRVGKNTIKLFDGAIEAVSNSPDFNEFDRLAFLKEYIDPLFAAILDLQLALNIETINETTSLKQSTNYFARSIFDEDFLNPYYYTRFGKNSDNPKLRELGEKLFYETRLSADGRGSCASCHHPDKAFTDGQPKSKALNGDGELLRNAPTLLNSAYAKRFFLDMRAMKLEDQVEHVVINPKEFHTSFPSMFKTIEQDSIYKNMFAMAFPEFAGKQMINKTTVSQALASYMISLKSFNSPFDKYVRGETDHIDKSVKRGFNLFMGKAACGTCHFAPTFAGLAPPMYQDSESEVLGVLKNPKAEVPEIDTDRGRGVNKNPMEEVWFYDMSFKTVTVRNVEFTGPYFHNGAYETLEEVLEFYNNGGAVGLGLDLDHQTLAGDSLKLEPSEVQEIISFMKSLSDVSSFQEVNF</sequence>
<dbReference type="InterPro" id="IPR036909">
    <property type="entry name" value="Cyt_c-like_dom_sf"/>
</dbReference>
<keyword evidence="5" id="KW-0560">Oxidoreductase</keyword>
<evidence type="ECO:0000256" key="6">
    <source>
        <dbReference type="ARBA" id="ARBA00023004"/>
    </source>
</evidence>
<dbReference type="GO" id="GO:0020037">
    <property type="term" value="F:heme binding"/>
    <property type="evidence" value="ECO:0007669"/>
    <property type="project" value="InterPro"/>
</dbReference>
<dbReference type="InterPro" id="IPR004852">
    <property type="entry name" value="Di-haem_cyt_c_peroxidsae"/>
</dbReference>
<feature type="transmembrane region" description="Helical" evidence="8">
    <location>
        <begin position="20"/>
        <end position="39"/>
    </location>
</feature>
<dbReference type="PANTHER" id="PTHR30600:SF10">
    <property type="entry name" value="BLL6722 PROTEIN"/>
    <property type="match status" value="1"/>
</dbReference>
<dbReference type="PATRIC" id="fig|926562.3.peg.2640"/>
<evidence type="ECO:0000259" key="9">
    <source>
        <dbReference type="PROSITE" id="PS51007"/>
    </source>
</evidence>
<feature type="domain" description="Cytochrome c" evidence="9">
    <location>
        <begin position="486"/>
        <end position="632"/>
    </location>
</feature>
<accession>G8R8Y3</accession>
<keyword evidence="8" id="KW-0472">Membrane</keyword>
<keyword evidence="11" id="KW-1185">Reference proteome</keyword>